<reference evidence="2 3" key="1">
    <citation type="submission" date="2017-12" db="EMBL/GenBank/DDBJ databases">
        <title>Comparative genomics of Botrytis spp.</title>
        <authorList>
            <person name="Valero-Jimenez C.A."/>
            <person name="Tapia P."/>
            <person name="Veloso J."/>
            <person name="Silva-Moreno E."/>
            <person name="Staats M."/>
            <person name="Valdes J.H."/>
            <person name="Van Kan J.A.L."/>
        </authorList>
    </citation>
    <scope>NUCLEOTIDE SEQUENCE [LARGE SCALE GENOMIC DNA]</scope>
    <source>
        <strain evidence="2 3">MUCL3349</strain>
    </source>
</reference>
<evidence type="ECO:0000313" key="2">
    <source>
        <dbReference type="EMBL" id="TGO87594.1"/>
    </source>
</evidence>
<name>A0A4Z1KS35_9HELO</name>
<feature type="compositionally biased region" description="Acidic residues" evidence="1">
    <location>
        <begin position="62"/>
        <end position="85"/>
    </location>
</feature>
<dbReference type="Proteomes" id="UP000297280">
    <property type="component" value="Unassembled WGS sequence"/>
</dbReference>
<organism evidence="2 3">
    <name type="scientific">Botrytis porri</name>
    <dbReference type="NCBI Taxonomy" id="87229"/>
    <lineage>
        <taxon>Eukaryota</taxon>
        <taxon>Fungi</taxon>
        <taxon>Dikarya</taxon>
        <taxon>Ascomycota</taxon>
        <taxon>Pezizomycotina</taxon>
        <taxon>Leotiomycetes</taxon>
        <taxon>Helotiales</taxon>
        <taxon>Sclerotiniaceae</taxon>
        <taxon>Botrytis</taxon>
    </lineage>
</organism>
<feature type="compositionally biased region" description="Basic residues" evidence="1">
    <location>
        <begin position="38"/>
        <end position="48"/>
    </location>
</feature>
<evidence type="ECO:0000313" key="3">
    <source>
        <dbReference type="Proteomes" id="UP000297280"/>
    </source>
</evidence>
<feature type="region of interest" description="Disordered" evidence="1">
    <location>
        <begin position="1"/>
        <end position="94"/>
    </location>
</feature>
<accession>A0A4Z1KS35</accession>
<gene>
    <name evidence="2" type="ORF">BPOR_0216g00040</name>
</gene>
<keyword evidence="3" id="KW-1185">Reference proteome</keyword>
<evidence type="ECO:0000256" key="1">
    <source>
        <dbReference type="SAM" id="MobiDB-lite"/>
    </source>
</evidence>
<dbReference type="AlphaFoldDB" id="A0A4Z1KS35"/>
<comment type="caution">
    <text evidence="2">The sequence shown here is derived from an EMBL/GenBank/DDBJ whole genome shotgun (WGS) entry which is preliminary data.</text>
</comment>
<proteinExistence type="predicted"/>
<sequence>MAAKRRRAEKGKGKAVTIDLTADNSGDGQESESSERATKRRRVAKGKGKAVTIDLTAGSGGEGEDKDEEPSLVGGDEDGVDDQYDDLFVQDNGP</sequence>
<protein>
    <submittedName>
        <fullName evidence="2">Uncharacterized protein</fullName>
    </submittedName>
</protein>
<dbReference type="EMBL" id="PQXO01000216">
    <property type="protein sequence ID" value="TGO87594.1"/>
    <property type="molecule type" value="Genomic_DNA"/>
</dbReference>